<reference evidence="5 6" key="1">
    <citation type="submission" date="2009-08" db="EMBL/GenBank/DDBJ databases">
        <title>The Genome Sequence of Spizellomyces punctatus strain DAOM BR117.</title>
        <authorList>
            <consortium name="The Broad Institute Genome Sequencing Platform"/>
            <person name="Russ C."/>
            <person name="Cuomo C."/>
            <person name="Shea T."/>
            <person name="Young S.K."/>
            <person name="Zeng Q."/>
            <person name="Koehrsen M."/>
            <person name="Haas B."/>
            <person name="Borodovsky M."/>
            <person name="Guigo R."/>
            <person name="Alvarado L."/>
            <person name="Berlin A."/>
            <person name="Bochicchio J."/>
            <person name="Borenstein D."/>
            <person name="Chapman S."/>
            <person name="Chen Z."/>
            <person name="Engels R."/>
            <person name="Freedman E."/>
            <person name="Gellesch M."/>
            <person name="Goldberg J."/>
            <person name="Griggs A."/>
            <person name="Gujja S."/>
            <person name="Heiman D."/>
            <person name="Hepburn T."/>
            <person name="Howarth C."/>
            <person name="Jen D."/>
            <person name="Larson L."/>
            <person name="Lewis B."/>
            <person name="Mehta T."/>
            <person name="Park D."/>
            <person name="Pearson M."/>
            <person name="Roberts A."/>
            <person name="Saif S."/>
            <person name="Shenoy N."/>
            <person name="Sisk P."/>
            <person name="Stolte C."/>
            <person name="Sykes S."/>
            <person name="Thomson T."/>
            <person name="Walk T."/>
            <person name="White J."/>
            <person name="Yandava C."/>
            <person name="Burger G."/>
            <person name="Gray M.W."/>
            <person name="Holland P.W.H."/>
            <person name="King N."/>
            <person name="Lang F.B.F."/>
            <person name="Roger A.J."/>
            <person name="Ruiz-Trillo I."/>
            <person name="Lander E."/>
            <person name="Nusbaum C."/>
        </authorList>
    </citation>
    <scope>NUCLEOTIDE SEQUENCE [LARGE SCALE GENOMIC DNA]</scope>
    <source>
        <strain evidence="5 6">DAOM BR117</strain>
    </source>
</reference>
<dbReference type="InterPro" id="IPR057264">
    <property type="entry name" value="Ribosomal_uL24_C"/>
</dbReference>
<dbReference type="PANTHER" id="PTHR12903">
    <property type="entry name" value="MITOCHONDRIAL RIBOSOMAL PROTEIN L24"/>
    <property type="match status" value="1"/>
</dbReference>
<dbReference type="InterPro" id="IPR014722">
    <property type="entry name" value="Rib_uL2_dom2"/>
</dbReference>
<organism evidence="5 6">
    <name type="scientific">Spizellomyces punctatus (strain DAOM BR117)</name>
    <dbReference type="NCBI Taxonomy" id="645134"/>
    <lineage>
        <taxon>Eukaryota</taxon>
        <taxon>Fungi</taxon>
        <taxon>Fungi incertae sedis</taxon>
        <taxon>Chytridiomycota</taxon>
        <taxon>Chytridiomycota incertae sedis</taxon>
        <taxon>Chytridiomycetes</taxon>
        <taxon>Spizellomycetales</taxon>
        <taxon>Spizellomycetaceae</taxon>
        <taxon>Spizellomyces</taxon>
    </lineage>
</organism>
<dbReference type="GO" id="GO:0003735">
    <property type="term" value="F:structural constituent of ribosome"/>
    <property type="evidence" value="ECO:0007669"/>
    <property type="project" value="InterPro"/>
</dbReference>
<dbReference type="GO" id="GO:0006412">
    <property type="term" value="P:translation"/>
    <property type="evidence" value="ECO:0007669"/>
    <property type="project" value="InterPro"/>
</dbReference>
<evidence type="ECO:0000256" key="3">
    <source>
        <dbReference type="ARBA" id="ARBA00023274"/>
    </source>
</evidence>
<dbReference type="Pfam" id="PF17136">
    <property type="entry name" value="ribosomal_L24"/>
    <property type="match status" value="1"/>
</dbReference>
<dbReference type="Proteomes" id="UP000053201">
    <property type="component" value="Unassembled WGS sequence"/>
</dbReference>
<dbReference type="InterPro" id="IPR008991">
    <property type="entry name" value="Translation_prot_SH3-like_sf"/>
</dbReference>
<dbReference type="AlphaFoldDB" id="A0A0L0H8S3"/>
<dbReference type="GeneID" id="27690493"/>
<dbReference type="InterPro" id="IPR041988">
    <property type="entry name" value="Ribosomal_uL24_KOW"/>
</dbReference>
<accession>A0A0L0H8S3</accession>
<keyword evidence="3" id="KW-0687">Ribonucleoprotein</keyword>
<evidence type="ECO:0000313" key="6">
    <source>
        <dbReference type="Proteomes" id="UP000053201"/>
    </source>
</evidence>
<evidence type="ECO:0000256" key="2">
    <source>
        <dbReference type="ARBA" id="ARBA00022980"/>
    </source>
</evidence>
<dbReference type="InParanoid" id="A0A0L0H8S3"/>
<dbReference type="eggNOG" id="KOG1708">
    <property type="taxonomic scope" value="Eukaryota"/>
</dbReference>
<dbReference type="InterPro" id="IPR003256">
    <property type="entry name" value="Ribosomal_uL24"/>
</dbReference>
<feature type="domain" description="Large ribosomal subunit protein uL24 C-terminal" evidence="4">
    <location>
        <begin position="69"/>
        <end position="115"/>
    </location>
</feature>
<dbReference type="NCBIfam" id="TIGR01079">
    <property type="entry name" value="rplX_bact"/>
    <property type="match status" value="1"/>
</dbReference>
<dbReference type="GO" id="GO:0003723">
    <property type="term" value="F:RNA binding"/>
    <property type="evidence" value="ECO:0007669"/>
    <property type="project" value="InterPro"/>
</dbReference>
<evidence type="ECO:0000256" key="1">
    <source>
        <dbReference type="ARBA" id="ARBA00010618"/>
    </source>
</evidence>
<keyword evidence="2 5" id="KW-0689">Ribosomal protein</keyword>
<dbReference type="GO" id="GO:0005840">
    <property type="term" value="C:ribosome"/>
    <property type="evidence" value="ECO:0007669"/>
    <property type="project" value="UniProtKB-KW"/>
</dbReference>
<dbReference type="OrthoDB" id="359154at2759"/>
<dbReference type="OMA" id="DFEWRFT"/>
<dbReference type="RefSeq" id="XP_016605379.1">
    <property type="nucleotide sequence ID" value="XM_016755431.1"/>
</dbReference>
<dbReference type="EMBL" id="KQ257464">
    <property type="protein sequence ID" value="KNC97339.1"/>
    <property type="molecule type" value="Genomic_DNA"/>
</dbReference>
<evidence type="ECO:0000259" key="4">
    <source>
        <dbReference type="Pfam" id="PF17136"/>
    </source>
</evidence>
<dbReference type="VEuPathDB" id="FungiDB:SPPG_07267"/>
<dbReference type="CDD" id="cd06089">
    <property type="entry name" value="KOW_RPL26"/>
    <property type="match status" value="1"/>
</dbReference>
<sequence length="196" mass="22067">MPPPKFRGANFMVPKRPKIAYKDRIQEGSWKIHVGDKVQIVGGSIDVGKQGKVVSLVKEMNAVIVEGCKMAFKHVKPNPEHPSGGRIRKELPISYTHVQLIDPATNQPTKVRLTTVFNPTKRRKEVSRVSLATQSLIPVPEEKDEFKEKPEGPLDTSADAVAKETFTINIQQCPFPSAFMNELERMRRKNRESHAC</sequence>
<protein>
    <submittedName>
        <fullName evidence="5">Ribosomal protein L24</fullName>
    </submittedName>
</protein>
<dbReference type="GO" id="GO:1990904">
    <property type="term" value="C:ribonucleoprotein complex"/>
    <property type="evidence" value="ECO:0007669"/>
    <property type="project" value="UniProtKB-KW"/>
</dbReference>
<evidence type="ECO:0000313" key="5">
    <source>
        <dbReference type="EMBL" id="KNC97339.1"/>
    </source>
</evidence>
<comment type="similarity">
    <text evidence="1">Belongs to the universal ribosomal protein uL24 family.</text>
</comment>
<dbReference type="SUPFAM" id="SSF50104">
    <property type="entry name" value="Translation proteins SH3-like domain"/>
    <property type="match status" value="1"/>
</dbReference>
<keyword evidence="6" id="KW-1185">Reference proteome</keyword>
<dbReference type="HAMAP" id="MF_01326_B">
    <property type="entry name" value="Ribosomal_uL24_B"/>
    <property type="match status" value="1"/>
</dbReference>
<gene>
    <name evidence="5" type="ORF">SPPG_07267</name>
</gene>
<name>A0A0L0H8S3_SPIPD</name>
<dbReference type="Gene3D" id="2.30.30.30">
    <property type="match status" value="1"/>
</dbReference>
<dbReference type="STRING" id="645134.A0A0L0H8S3"/>
<proteinExistence type="inferred from homology"/>